<organism evidence="1">
    <name type="scientific">Rhizophora mucronata</name>
    <name type="common">Asiatic mangrove</name>
    <dbReference type="NCBI Taxonomy" id="61149"/>
    <lineage>
        <taxon>Eukaryota</taxon>
        <taxon>Viridiplantae</taxon>
        <taxon>Streptophyta</taxon>
        <taxon>Embryophyta</taxon>
        <taxon>Tracheophyta</taxon>
        <taxon>Spermatophyta</taxon>
        <taxon>Magnoliopsida</taxon>
        <taxon>eudicotyledons</taxon>
        <taxon>Gunneridae</taxon>
        <taxon>Pentapetalae</taxon>
        <taxon>rosids</taxon>
        <taxon>fabids</taxon>
        <taxon>Malpighiales</taxon>
        <taxon>Rhizophoraceae</taxon>
        <taxon>Rhizophora</taxon>
    </lineage>
</organism>
<sequence length="25" mass="3122">MFRHKLIYCYSGERFPKICIDFKII</sequence>
<protein>
    <submittedName>
        <fullName evidence="1">Uncharacterized protein</fullName>
    </submittedName>
</protein>
<dbReference type="AlphaFoldDB" id="A0A2P2NZ75"/>
<evidence type="ECO:0000313" key="1">
    <source>
        <dbReference type="EMBL" id="MBX47752.1"/>
    </source>
</evidence>
<reference evidence="1" key="1">
    <citation type="submission" date="2018-02" db="EMBL/GenBank/DDBJ databases">
        <title>Rhizophora mucronata_Transcriptome.</title>
        <authorList>
            <person name="Meera S.P."/>
            <person name="Sreeshan A."/>
            <person name="Augustine A."/>
        </authorList>
    </citation>
    <scope>NUCLEOTIDE SEQUENCE</scope>
    <source>
        <tissue evidence="1">Leaf</tissue>
    </source>
</reference>
<name>A0A2P2NZ75_RHIMU</name>
<proteinExistence type="predicted"/>
<accession>A0A2P2NZ75</accession>
<dbReference type="EMBL" id="GGEC01067268">
    <property type="protein sequence ID" value="MBX47752.1"/>
    <property type="molecule type" value="Transcribed_RNA"/>
</dbReference>